<dbReference type="InParanoid" id="A0A0C3E3S1"/>
<accession>A0A0C3E3S1</accession>
<evidence type="ECO:0000313" key="2">
    <source>
        <dbReference type="EMBL" id="KIM62666.1"/>
    </source>
</evidence>
<name>A0A0C3E3S1_9AGAM</name>
<protein>
    <submittedName>
        <fullName evidence="2">Uncharacterized protein</fullName>
    </submittedName>
</protein>
<sequence length="584" mass="65043">MSDIHGRQPTRSPSPSAHHKRTREPSDEPMSPRDRARRHSDKRRAARSPSPHHHQSPSCEGHHEKHRQVTLHDDSPPPAQWVATTTGLLVHDPRDHCPECLEYQRHVSLDLVLETPSIMAAHEDSLKSLARLLGWSGHMADLEDDLAEMCRDHDHWCRRAEEAETVSVVSKQQEAATFEQARLLSMYIPSACPEDAPGAGPSSQPLEECLISPGGGSGVPPASSHSGEPRSHSSHPQSPGTIFGKMNIDELTAPAPSGSSLAGQLNEVKETMFPLLRQGEVPNQVSILLDGKKYLHLQVGEHLYQFEELAREAVLRNIGARVPPPLAGAIPPGTVCLFNTMDKLDKLYARVAQELDERDSPNTRMGQRLMAGLNRYLGDTDRMMRAKPSKNCVVSHMLMKWRPPAWVMSRSKNKREEYRKTHQAACDGARMQCSTPPPPLSFIPKAQQPPAASVSSSVLEAPQPPAASSVMTTSRRELPPYVPPLYLTRRSCNTNRQDGLPKGAPSWGDELTEWQEFIHRLCCSKTTTKFLGIQVKADPGFIEPPSNQRLRGFVLERYFAPRFQYDSNRNGWHHNFAQLFAVPG</sequence>
<dbReference type="AlphaFoldDB" id="A0A0C3E3S1"/>
<dbReference type="Proteomes" id="UP000053989">
    <property type="component" value="Unassembled WGS sequence"/>
</dbReference>
<proteinExistence type="predicted"/>
<feature type="compositionally biased region" description="Basic and acidic residues" evidence="1">
    <location>
        <begin position="23"/>
        <end position="34"/>
    </location>
</feature>
<feature type="region of interest" description="Disordered" evidence="1">
    <location>
        <begin position="1"/>
        <end position="80"/>
    </location>
</feature>
<dbReference type="HOGENOM" id="CLU_028355_0_0_1"/>
<feature type="compositionally biased region" description="Basic residues" evidence="1">
    <location>
        <begin position="35"/>
        <end position="55"/>
    </location>
</feature>
<reference evidence="2 3" key="1">
    <citation type="submission" date="2014-04" db="EMBL/GenBank/DDBJ databases">
        <authorList>
            <consortium name="DOE Joint Genome Institute"/>
            <person name="Kuo A."/>
            <person name="Kohler A."/>
            <person name="Nagy L.G."/>
            <person name="Floudas D."/>
            <person name="Copeland A."/>
            <person name="Barry K.W."/>
            <person name="Cichocki N."/>
            <person name="Veneault-Fourrey C."/>
            <person name="LaButti K."/>
            <person name="Lindquist E.A."/>
            <person name="Lipzen A."/>
            <person name="Lundell T."/>
            <person name="Morin E."/>
            <person name="Murat C."/>
            <person name="Sun H."/>
            <person name="Tunlid A."/>
            <person name="Henrissat B."/>
            <person name="Grigoriev I.V."/>
            <person name="Hibbett D.S."/>
            <person name="Martin F."/>
            <person name="Nordberg H.P."/>
            <person name="Cantor M.N."/>
            <person name="Hua S.X."/>
        </authorList>
    </citation>
    <scope>NUCLEOTIDE SEQUENCE [LARGE SCALE GENOMIC DNA]</scope>
    <source>
        <strain evidence="2 3">Foug A</strain>
    </source>
</reference>
<dbReference type="EMBL" id="KN822040">
    <property type="protein sequence ID" value="KIM62666.1"/>
    <property type="molecule type" value="Genomic_DNA"/>
</dbReference>
<gene>
    <name evidence="2" type="ORF">SCLCIDRAFT_24746</name>
</gene>
<evidence type="ECO:0000313" key="3">
    <source>
        <dbReference type="Proteomes" id="UP000053989"/>
    </source>
</evidence>
<organism evidence="2 3">
    <name type="scientific">Scleroderma citrinum Foug A</name>
    <dbReference type="NCBI Taxonomy" id="1036808"/>
    <lineage>
        <taxon>Eukaryota</taxon>
        <taxon>Fungi</taxon>
        <taxon>Dikarya</taxon>
        <taxon>Basidiomycota</taxon>
        <taxon>Agaricomycotina</taxon>
        <taxon>Agaricomycetes</taxon>
        <taxon>Agaricomycetidae</taxon>
        <taxon>Boletales</taxon>
        <taxon>Sclerodermatineae</taxon>
        <taxon>Sclerodermataceae</taxon>
        <taxon>Scleroderma</taxon>
    </lineage>
</organism>
<keyword evidence="3" id="KW-1185">Reference proteome</keyword>
<evidence type="ECO:0000256" key="1">
    <source>
        <dbReference type="SAM" id="MobiDB-lite"/>
    </source>
</evidence>
<feature type="region of interest" description="Disordered" evidence="1">
    <location>
        <begin position="195"/>
        <end position="244"/>
    </location>
</feature>
<reference evidence="3" key="2">
    <citation type="submission" date="2015-01" db="EMBL/GenBank/DDBJ databases">
        <title>Evolutionary Origins and Diversification of the Mycorrhizal Mutualists.</title>
        <authorList>
            <consortium name="DOE Joint Genome Institute"/>
            <consortium name="Mycorrhizal Genomics Consortium"/>
            <person name="Kohler A."/>
            <person name="Kuo A."/>
            <person name="Nagy L.G."/>
            <person name="Floudas D."/>
            <person name="Copeland A."/>
            <person name="Barry K.W."/>
            <person name="Cichocki N."/>
            <person name="Veneault-Fourrey C."/>
            <person name="LaButti K."/>
            <person name="Lindquist E.A."/>
            <person name="Lipzen A."/>
            <person name="Lundell T."/>
            <person name="Morin E."/>
            <person name="Murat C."/>
            <person name="Riley R."/>
            <person name="Ohm R."/>
            <person name="Sun H."/>
            <person name="Tunlid A."/>
            <person name="Henrissat B."/>
            <person name="Grigoriev I.V."/>
            <person name="Hibbett D.S."/>
            <person name="Martin F."/>
        </authorList>
    </citation>
    <scope>NUCLEOTIDE SEQUENCE [LARGE SCALE GENOMIC DNA]</scope>
    <source>
        <strain evidence="3">Foug A</strain>
    </source>
</reference>